<dbReference type="RefSeq" id="WP_066626027.1">
    <property type="nucleotide sequence ID" value="NZ_CP022048.2"/>
</dbReference>
<dbReference type="InterPro" id="IPR006860">
    <property type="entry name" value="FecR"/>
</dbReference>
<reference evidence="5" key="1">
    <citation type="submission" date="2017-06" db="EMBL/GenBank/DDBJ databases">
        <title>FDA dAtabase for Regulatory Grade micrObial Sequences (FDA-ARGOS): Supporting development and validation of Infectious Disease Dx tests.</title>
        <authorList>
            <person name="Minogue T."/>
            <person name="Wolcott M."/>
            <person name="Wasieloski L."/>
            <person name="Aguilar W."/>
            <person name="Moore D."/>
            <person name="Tallon L."/>
            <person name="Sadzewicz L."/>
            <person name="Sengamalay N."/>
            <person name="Ott S."/>
            <person name="Godinez A."/>
            <person name="Nagaraj S."/>
            <person name="Nadendla S."/>
            <person name="Geyer C."/>
            <person name="Sichtig H."/>
        </authorList>
    </citation>
    <scope>NUCLEOTIDE SEQUENCE [LARGE SCALE GENOMIC DNA]</scope>
    <source>
        <strain evidence="5">FDAARGOS_289</strain>
    </source>
</reference>
<reference evidence="4" key="3">
    <citation type="submission" date="2022-06" db="EMBL/GenBank/DDBJ databases">
        <authorList>
            <person name="Hesketh-Best P.J."/>
            <person name="Koch M.J."/>
        </authorList>
    </citation>
    <scope>NUCLEOTIDE SEQUENCE</scope>
    <source>
        <strain evidence="4">PC206-O</strain>
    </source>
</reference>
<evidence type="ECO:0000259" key="2">
    <source>
        <dbReference type="Pfam" id="PF16220"/>
    </source>
</evidence>
<dbReference type="EMBL" id="CP022048">
    <property type="protein sequence ID" value="ASE38340.1"/>
    <property type="molecule type" value="Genomic_DNA"/>
</dbReference>
<dbReference type="InterPro" id="IPR032623">
    <property type="entry name" value="FecR_N"/>
</dbReference>
<dbReference type="Gene3D" id="2.60.120.1440">
    <property type="match status" value="1"/>
</dbReference>
<evidence type="ECO:0000313" key="5">
    <source>
        <dbReference type="Proteomes" id="UP000197050"/>
    </source>
</evidence>
<organism evidence="3 5">
    <name type="scientific">Brevundimonas vesicularis</name>
    <name type="common">Pseudomonas vesicularis</name>
    <dbReference type="NCBI Taxonomy" id="41276"/>
    <lineage>
        <taxon>Bacteria</taxon>
        <taxon>Pseudomonadati</taxon>
        <taxon>Pseudomonadota</taxon>
        <taxon>Alphaproteobacteria</taxon>
        <taxon>Caulobacterales</taxon>
        <taxon>Caulobacteraceae</taxon>
        <taxon>Brevundimonas</taxon>
    </lineage>
</organism>
<feature type="domain" description="FecR N-terminal" evidence="2">
    <location>
        <begin position="14"/>
        <end position="56"/>
    </location>
</feature>
<dbReference type="Proteomes" id="UP000197050">
    <property type="component" value="Chromosome"/>
</dbReference>
<dbReference type="KEGG" id="bvc:CEP68_01800"/>
<gene>
    <name evidence="3" type="ORF">CEP68_01800</name>
    <name evidence="4" type="ORF">NJD11_01260</name>
</gene>
<dbReference type="InterPro" id="IPR012373">
    <property type="entry name" value="Ferrdict_sens_TM"/>
</dbReference>
<dbReference type="PANTHER" id="PTHR30273">
    <property type="entry name" value="PERIPLASMIC SIGNAL SENSOR AND SIGMA FACTOR ACTIVATOR FECR-RELATED"/>
    <property type="match status" value="1"/>
</dbReference>
<evidence type="ECO:0000313" key="4">
    <source>
        <dbReference type="EMBL" id="MDX2333569.1"/>
    </source>
</evidence>
<protein>
    <submittedName>
        <fullName evidence="3">DUF4880 domain-containing protein</fullName>
    </submittedName>
</protein>
<feature type="domain" description="FecR protein" evidence="1">
    <location>
        <begin position="107"/>
        <end position="199"/>
    </location>
</feature>
<proteinExistence type="predicted"/>
<accession>A0A1Z3U5B7</accession>
<reference evidence="3" key="2">
    <citation type="submission" date="2017-12" db="EMBL/GenBank/DDBJ databases">
        <title>FDA dAtabase for Regulatory Grade micrObial Sequences (FDA-ARGOS): Supporting development and validation of Infectious Disease Dx tests.</title>
        <authorList>
            <person name="Campos J."/>
            <person name="Goldberg B."/>
            <person name="Tallon L."/>
            <person name="Sadzewicz L."/>
            <person name="Sengamalay N."/>
            <person name="Ott S."/>
            <person name="Godinez A."/>
            <person name="Nagaraj S."/>
            <person name="Vavikolanu K."/>
            <person name="Vyas G."/>
            <person name="Nadendla S."/>
            <person name="Aluvathingal J."/>
            <person name="Geyer C."/>
            <person name="Nandy P."/>
            <person name="Hobson J."/>
            <person name="Sichtig H."/>
        </authorList>
    </citation>
    <scope>NUCLEOTIDE SEQUENCE</scope>
    <source>
        <strain evidence="3">FDAARGOS_289</strain>
    </source>
</reference>
<dbReference type="EMBL" id="JAMYEC010000001">
    <property type="protein sequence ID" value="MDX2333569.1"/>
    <property type="molecule type" value="Genomic_DNA"/>
</dbReference>
<sequence>MKDRHITGLTPAMEAATEWFVRLHASPKDEAARPAFETWRAADPSHAAAYARIQRLWGASAHLPALVEAGVEPDRRAFLAGMAGVGGGVLMLAGAGRLALGPHPFSDYRTGAGETATIAVKDGVRVTLSTASALGVERGADRHRLRLLEGEAWVQTRAGRPAPLVVAALGGAVHVRGEAAFGLRVLNGMARLGVASGSVDLVIGGRPGRLTAGQATNFRRRGFRAAAPFDPSEFAWREGQLVFVNQPLTAVLAALDRWNGTRTWIRDGDLARQPVTLFGRTTESGQAVQRLAQAAAFTIERLGALIVVQPR</sequence>
<dbReference type="GeneID" id="34014115"/>
<dbReference type="AlphaFoldDB" id="A0A1Z3U5B7"/>
<keyword evidence="6" id="KW-1185">Reference proteome</keyword>
<dbReference type="Pfam" id="PF16220">
    <property type="entry name" value="DUF4880"/>
    <property type="match status" value="1"/>
</dbReference>
<evidence type="ECO:0000259" key="1">
    <source>
        <dbReference type="Pfam" id="PF04773"/>
    </source>
</evidence>
<evidence type="ECO:0000313" key="3">
    <source>
        <dbReference type="EMBL" id="ASE38340.1"/>
    </source>
</evidence>
<dbReference type="PIRSF" id="PIRSF018266">
    <property type="entry name" value="FecR"/>
    <property type="match status" value="1"/>
</dbReference>
<reference evidence="4 6" key="4">
    <citation type="journal article" date="2023" name="FEMS Microbes">
        <title>Whole genomes of deep-sea sponge-associated bacteria exhibit high novel natural product potential.</title>
        <authorList>
            <person name="Hesketh-Best P.J."/>
            <person name="January G.G."/>
            <person name="Koch M.J."/>
            <person name="Warburton P.J."/>
            <person name="Howell K.L."/>
            <person name="Upton M."/>
        </authorList>
    </citation>
    <scope>NUCLEOTIDE SEQUENCE [LARGE SCALE GENOMIC DNA]</scope>
    <source>
        <strain evidence="4 6">PC206-O</strain>
    </source>
</reference>
<dbReference type="Proteomes" id="UP001272940">
    <property type="component" value="Unassembled WGS sequence"/>
</dbReference>
<evidence type="ECO:0000313" key="6">
    <source>
        <dbReference type="Proteomes" id="UP001272940"/>
    </source>
</evidence>
<dbReference type="Pfam" id="PF04773">
    <property type="entry name" value="FecR"/>
    <property type="match status" value="1"/>
</dbReference>
<dbReference type="PANTHER" id="PTHR30273:SF2">
    <property type="entry name" value="PROTEIN FECR"/>
    <property type="match status" value="1"/>
</dbReference>
<name>A0A1Z3U5B7_BREVE</name>
<dbReference type="GO" id="GO:0016989">
    <property type="term" value="F:sigma factor antagonist activity"/>
    <property type="evidence" value="ECO:0007669"/>
    <property type="project" value="TreeGrafter"/>
</dbReference>